<keyword evidence="3" id="KW-0624">Polysaccharide degradation</keyword>
<dbReference type="InterPro" id="IPR015919">
    <property type="entry name" value="Cadherin-like_sf"/>
</dbReference>
<sequence length="1089" mass="107037">MPFARWWRRSVATALSALLTVSVLVATTAPATAAGTVLFDQPFNNNTPNGVGAVAVPGVPSGSTSNAACLSAAGNSTTGPLLSCPTSTDPQGSGKLRLTPASLTRQGGVFGAVSVPTSQGLYVTFNTYQYGGSSPGADGIAFVLAAVDPADPRSPSIIGQPGGSLGYSAAFNGGSVGLSNGYLGIGFDVFGNFSNSVYQGTGCTNPAYISTTGGRVPGQVLIRGPGRNGVGYCAINSTATSTSSAAIPLRANTRTASVVPVEVVANTTSSSFSTGTGITVPAGQYAVRFSPVGGTARTLTGTLPVVSSSLYPSPTWLNANGVPRQLAFGWVGSTGAVTDFHEVDNARAVSFNEVPDLTVSQTSSVGASPQPGDPVSYTVTPRVESGTSEPSPVLMTQTMPAGVIPRGAFGTGWTCAAPSGQSITCTNNNTPFAGGTNLSPVTVVATVTGASVTPTLIQTGTVATASSIDASPGYASTTTAVTPLTAPGSVTVTPAISSIAGGVAVTVRGTNLAGATAITVGTNDEQQTGTSVLLLPCASGPAAGCFTTNSDGSLAISSMPARSSAAPVTVSVITRGAAGSGSYVYASAPATPAAPTAVAGIASATVTWAAPADNGSPITGYLLTPTRDGVAQSPITYDASTTTRTLTGLTTSAQYTFRVAAVNAYGTGTASLGSSPVVPYTLPSAPTITSAVAGTNSATVNWTAPANGGSTITGYRLTPYIGAVAQPALTLPATPTSQTVTGLTAGTTYTFRVAAINAAGTGPDSAASPAVTVNAPPTLNFPPPPAGEVGAAYQSTLTVSGGTAPFAWSVSAGALPPGLTLGATTGLLSGTPSQAGSFAFTVRVADASGFSDTRPATVAIAAAPTLDFPAPPAGKAFTPYSYQLTVTGGTAPFAWSVSAGSLPPGLNLNSSTGLLSGTPTVAGTFPFTVRVTDSFAQSATRPVSLVITPLAGLSISVPSTASLGRGTPGSPPLSERLGVVLVNDDRGPNAGSWVATVSVTAFVTGSGSAGETIPSSAASYASGPPVSTSGSGTFVPQPGAVLDVPRTAASWTGAAGGTNSVSWNPTLSVLLPQQAVVGSYRATVTHSVI</sequence>
<dbReference type="EMBL" id="POTY01000196">
    <property type="protein sequence ID" value="PZG12832.1"/>
    <property type="molecule type" value="Genomic_DNA"/>
</dbReference>
<dbReference type="InterPro" id="IPR050964">
    <property type="entry name" value="Striated_Muscle_Regulatory"/>
</dbReference>
<dbReference type="GO" id="GO:0016020">
    <property type="term" value="C:membrane"/>
    <property type="evidence" value="ECO:0007669"/>
    <property type="project" value="InterPro"/>
</dbReference>
<keyword evidence="1" id="KW-0677">Repeat</keyword>
<keyword evidence="4" id="KW-0732">Signal</keyword>
<evidence type="ECO:0000313" key="6">
    <source>
        <dbReference type="EMBL" id="PZG12832.1"/>
    </source>
</evidence>
<dbReference type="GO" id="GO:0016798">
    <property type="term" value="F:hydrolase activity, acting on glycosyl bonds"/>
    <property type="evidence" value="ECO:0007669"/>
    <property type="project" value="UniProtKB-KW"/>
</dbReference>
<dbReference type="InterPro" id="IPR013320">
    <property type="entry name" value="ConA-like_dom_sf"/>
</dbReference>
<dbReference type="SUPFAM" id="SSF49313">
    <property type="entry name" value="Cadherin-like"/>
    <property type="match status" value="2"/>
</dbReference>
<dbReference type="Gene3D" id="2.60.40.10">
    <property type="entry name" value="Immunoglobulins"/>
    <property type="match status" value="4"/>
</dbReference>
<name>A0A2W2DLL0_9ACTN</name>
<dbReference type="PROSITE" id="PS50853">
    <property type="entry name" value="FN3"/>
    <property type="match status" value="2"/>
</dbReference>
<keyword evidence="3" id="KW-0119">Carbohydrate metabolism</keyword>
<comment type="caution">
    <text evidence="6">The sequence shown here is derived from an EMBL/GenBank/DDBJ whole genome shotgun (WGS) entry which is preliminary data.</text>
</comment>
<keyword evidence="7" id="KW-1185">Reference proteome</keyword>
<dbReference type="RefSeq" id="WP_111217246.1">
    <property type="nucleotide sequence ID" value="NZ_POTY01000196.1"/>
</dbReference>
<evidence type="ECO:0000256" key="2">
    <source>
        <dbReference type="ARBA" id="ARBA00023295"/>
    </source>
</evidence>
<feature type="signal peptide" evidence="4">
    <location>
        <begin position="1"/>
        <end position="33"/>
    </location>
</feature>
<organism evidence="6 7">
    <name type="scientific">Micromonospora craterilacus</name>
    <dbReference type="NCBI Taxonomy" id="1655439"/>
    <lineage>
        <taxon>Bacteria</taxon>
        <taxon>Bacillati</taxon>
        <taxon>Actinomycetota</taxon>
        <taxon>Actinomycetes</taxon>
        <taxon>Micromonosporales</taxon>
        <taxon>Micromonosporaceae</taxon>
        <taxon>Micromonospora</taxon>
    </lineage>
</organism>
<feature type="domain" description="Fibronectin type-III" evidence="5">
    <location>
        <begin position="588"/>
        <end position="681"/>
    </location>
</feature>
<dbReference type="CDD" id="cd00063">
    <property type="entry name" value="FN3"/>
    <property type="match status" value="2"/>
</dbReference>
<feature type="domain" description="Fibronectin type-III" evidence="5">
    <location>
        <begin position="682"/>
        <end position="778"/>
    </location>
</feature>
<reference evidence="6 7" key="1">
    <citation type="submission" date="2018-01" db="EMBL/GenBank/DDBJ databases">
        <title>Draft genome sequence of Jishengella sp. NA12.</title>
        <authorList>
            <person name="Sahin N."/>
            <person name="Ay H."/>
            <person name="Saygin H."/>
        </authorList>
    </citation>
    <scope>NUCLEOTIDE SEQUENCE [LARGE SCALE GENOMIC DNA]</scope>
    <source>
        <strain evidence="6 7">NA12</strain>
    </source>
</reference>
<dbReference type="InterPro" id="IPR036116">
    <property type="entry name" value="FN3_sf"/>
</dbReference>
<dbReference type="SUPFAM" id="SSF49899">
    <property type="entry name" value="Concanavalin A-like lectins/glucanases"/>
    <property type="match status" value="1"/>
</dbReference>
<dbReference type="Proteomes" id="UP000248924">
    <property type="component" value="Unassembled WGS sequence"/>
</dbReference>
<dbReference type="SUPFAM" id="SSF49265">
    <property type="entry name" value="Fibronectin type III"/>
    <property type="match status" value="1"/>
</dbReference>
<protein>
    <recommendedName>
        <fullName evidence="5">Fibronectin type-III domain-containing protein</fullName>
    </recommendedName>
</protein>
<dbReference type="GO" id="GO:0000272">
    <property type="term" value="P:polysaccharide catabolic process"/>
    <property type="evidence" value="ECO:0007669"/>
    <property type="project" value="UniProtKB-KW"/>
</dbReference>
<dbReference type="Pfam" id="PF05345">
    <property type="entry name" value="He_PIG"/>
    <property type="match status" value="2"/>
</dbReference>
<dbReference type="PANTHER" id="PTHR13817">
    <property type="entry name" value="TITIN"/>
    <property type="match status" value="1"/>
</dbReference>
<dbReference type="AlphaFoldDB" id="A0A2W2DLL0"/>
<proteinExistence type="predicted"/>
<accession>A0A2W2DLL0</accession>
<dbReference type="InterPro" id="IPR013783">
    <property type="entry name" value="Ig-like_fold"/>
</dbReference>
<evidence type="ECO:0000256" key="1">
    <source>
        <dbReference type="ARBA" id="ARBA00022737"/>
    </source>
</evidence>
<feature type="chain" id="PRO_5016108666" description="Fibronectin type-III domain-containing protein" evidence="4">
    <location>
        <begin position="34"/>
        <end position="1089"/>
    </location>
</feature>
<dbReference type="OrthoDB" id="3225333at2"/>
<evidence type="ECO:0000259" key="5">
    <source>
        <dbReference type="PROSITE" id="PS50853"/>
    </source>
</evidence>
<keyword evidence="2" id="KW-0326">Glycosidase</keyword>
<evidence type="ECO:0000256" key="4">
    <source>
        <dbReference type="SAM" id="SignalP"/>
    </source>
</evidence>
<dbReference type="Gene3D" id="2.60.120.200">
    <property type="match status" value="1"/>
</dbReference>
<evidence type="ECO:0000256" key="3">
    <source>
        <dbReference type="ARBA" id="ARBA00023326"/>
    </source>
</evidence>
<dbReference type="PRINTS" id="PR00014">
    <property type="entry name" value="FNTYPEIII"/>
</dbReference>
<dbReference type="PANTHER" id="PTHR13817:SF151">
    <property type="entry name" value="TITIN"/>
    <property type="match status" value="1"/>
</dbReference>
<dbReference type="GO" id="GO:0005509">
    <property type="term" value="F:calcium ion binding"/>
    <property type="evidence" value="ECO:0007669"/>
    <property type="project" value="InterPro"/>
</dbReference>
<gene>
    <name evidence="6" type="ORF">C1I95_25035</name>
</gene>
<keyword evidence="2" id="KW-0378">Hydrolase</keyword>
<evidence type="ECO:0000313" key="7">
    <source>
        <dbReference type="Proteomes" id="UP000248924"/>
    </source>
</evidence>
<dbReference type="SMART" id="SM00060">
    <property type="entry name" value="FN3"/>
    <property type="match status" value="2"/>
</dbReference>
<dbReference type="Pfam" id="PF00041">
    <property type="entry name" value="fn3"/>
    <property type="match status" value="2"/>
</dbReference>
<dbReference type="InterPro" id="IPR003961">
    <property type="entry name" value="FN3_dom"/>
</dbReference>